<feature type="compositionally biased region" description="Polar residues" evidence="1">
    <location>
        <begin position="996"/>
        <end position="1030"/>
    </location>
</feature>
<dbReference type="PANTHER" id="PTHR14905:SF11">
    <property type="entry name" value="TINC (EUROFUNG)"/>
    <property type="match status" value="1"/>
</dbReference>
<name>A0AAV9PFQ7_9PEZI</name>
<dbReference type="EMBL" id="JAVRRT010000006">
    <property type="protein sequence ID" value="KAK5171307.1"/>
    <property type="molecule type" value="Genomic_DNA"/>
</dbReference>
<keyword evidence="4" id="KW-1185">Reference proteome</keyword>
<feature type="compositionally biased region" description="Basic and acidic residues" evidence="1">
    <location>
        <begin position="760"/>
        <end position="774"/>
    </location>
</feature>
<dbReference type="GeneID" id="89925797"/>
<dbReference type="InterPro" id="IPR010816">
    <property type="entry name" value="Het-C"/>
</dbReference>
<keyword evidence="2" id="KW-0732">Signal</keyword>
<proteinExistence type="predicted"/>
<feature type="compositionally biased region" description="Basic and acidic residues" evidence="1">
    <location>
        <begin position="797"/>
        <end position="817"/>
    </location>
</feature>
<evidence type="ECO:0008006" key="5">
    <source>
        <dbReference type="Google" id="ProtNLM"/>
    </source>
</evidence>
<comment type="caution">
    <text evidence="3">The sequence shown here is derived from an EMBL/GenBank/DDBJ whole genome shotgun (WGS) entry which is preliminary data.</text>
</comment>
<dbReference type="RefSeq" id="XP_064660335.1">
    <property type="nucleotide sequence ID" value="XM_064801705.1"/>
</dbReference>
<feature type="compositionally biased region" description="Polar residues" evidence="1">
    <location>
        <begin position="977"/>
        <end position="987"/>
    </location>
</feature>
<feature type="compositionally biased region" description="Basic and acidic residues" evidence="1">
    <location>
        <begin position="1033"/>
        <end position="1048"/>
    </location>
</feature>
<organism evidence="3 4">
    <name type="scientific">Saxophila tyrrhenica</name>
    <dbReference type="NCBI Taxonomy" id="1690608"/>
    <lineage>
        <taxon>Eukaryota</taxon>
        <taxon>Fungi</taxon>
        <taxon>Dikarya</taxon>
        <taxon>Ascomycota</taxon>
        <taxon>Pezizomycotina</taxon>
        <taxon>Dothideomycetes</taxon>
        <taxon>Dothideomycetidae</taxon>
        <taxon>Mycosphaerellales</taxon>
        <taxon>Extremaceae</taxon>
        <taxon>Saxophila</taxon>
    </lineage>
</organism>
<feature type="compositionally biased region" description="Polar residues" evidence="1">
    <location>
        <begin position="956"/>
        <end position="969"/>
    </location>
</feature>
<feature type="compositionally biased region" description="Basic and acidic residues" evidence="1">
    <location>
        <begin position="654"/>
        <end position="669"/>
    </location>
</feature>
<feature type="signal peptide" evidence="2">
    <location>
        <begin position="1"/>
        <end position="26"/>
    </location>
</feature>
<feature type="compositionally biased region" description="Acidic residues" evidence="1">
    <location>
        <begin position="902"/>
        <end position="911"/>
    </location>
</feature>
<feature type="compositionally biased region" description="Acidic residues" evidence="1">
    <location>
        <begin position="775"/>
        <end position="787"/>
    </location>
</feature>
<feature type="compositionally biased region" description="Basic and acidic residues" evidence="1">
    <location>
        <begin position="1058"/>
        <end position="1070"/>
    </location>
</feature>
<feature type="region of interest" description="Disordered" evidence="1">
    <location>
        <begin position="542"/>
        <end position="563"/>
    </location>
</feature>
<evidence type="ECO:0000256" key="1">
    <source>
        <dbReference type="SAM" id="MobiDB-lite"/>
    </source>
</evidence>
<dbReference type="Proteomes" id="UP001337655">
    <property type="component" value="Unassembled WGS sequence"/>
</dbReference>
<feature type="compositionally biased region" description="Basic and acidic residues" evidence="1">
    <location>
        <begin position="551"/>
        <end position="560"/>
    </location>
</feature>
<feature type="compositionally biased region" description="Gly residues" evidence="1">
    <location>
        <begin position="839"/>
        <end position="894"/>
    </location>
</feature>
<evidence type="ECO:0000256" key="2">
    <source>
        <dbReference type="SAM" id="SignalP"/>
    </source>
</evidence>
<dbReference type="AlphaFoldDB" id="A0AAV9PFQ7"/>
<protein>
    <recommendedName>
        <fullName evidence="5">Het-C-domain-containing protein</fullName>
    </recommendedName>
</protein>
<reference evidence="3 4" key="1">
    <citation type="submission" date="2023-08" db="EMBL/GenBank/DDBJ databases">
        <title>Black Yeasts Isolated from many extreme environments.</title>
        <authorList>
            <person name="Coleine C."/>
            <person name="Stajich J.E."/>
            <person name="Selbmann L."/>
        </authorList>
    </citation>
    <scope>NUCLEOTIDE SEQUENCE [LARGE SCALE GENOMIC DNA]</scope>
    <source>
        <strain evidence="3 4">CCFEE 5935</strain>
    </source>
</reference>
<dbReference type="PANTHER" id="PTHR14905">
    <property type="entry name" value="NG37"/>
    <property type="match status" value="1"/>
</dbReference>
<accession>A0AAV9PFQ7</accession>
<dbReference type="InterPro" id="IPR052577">
    <property type="entry name" value="VWA7"/>
</dbReference>
<dbReference type="Pfam" id="PF07217">
    <property type="entry name" value="Het-C"/>
    <property type="match status" value="1"/>
</dbReference>
<evidence type="ECO:0000313" key="3">
    <source>
        <dbReference type="EMBL" id="KAK5171307.1"/>
    </source>
</evidence>
<feature type="region of interest" description="Disordered" evidence="1">
    <location>
        <begin position="643"/>
        <end position="1070"/>
    </location>
</feature>
<sequence>MALNTSPSLLLLLLVAVILLTRPAHAFGAGNIGSVAKIEGVNWRHGDIEDTLLTLLTARAWRHGKFSKMDVKRVYFGNWLRDYSQAVDVGTVKYVSAEAIRLLLWVLGFMSFGYGTEHIDNPKDYADNIDARQYDRRLRGPIDERRELSIDERTGLKHYIATEDIGITTSAGMVRDLFTRCIKLGRRYGQNENEKDFFEALRLLGTASHCLEDYAAHSNYCELALIEMGERNVFPHVGRRTQMQLRGARQPVFPIVTGTFGGVDFLHSVMGELSDKATQSEIQELEGTVKQSRRQDTSMLKELLNKLPSGILGDEDHAGKADQLQANAASAQMENMHISPKQPEAFTRQVDMLARQIYPILEFHDNLVKHISEAMEKIPILPDLLEQLQEQVNVFVFSLIAPYVLPIVNQVKTELQTGSSEVIQSSQEKQLIVFHDDSCTDPTHSMLSKDHFSNVLNEPCGKIASATVAWVIPQIVACWDDESIDIDRTCDRIINGVFHHPALRDYGEDGARDGRSAMFGVVEKWWGELDDRERNQLRGQLSREGVQSGRNHKEGVHDTGHGCGKPIGMPSFATSSSSGAIGGLPVGALMGGLSSVMGGSSGSGGSHGSSSISNMASNAVGGGALGGIVGGLAGNMLGGGFDGADKQQYSQSHQNRDGSRTDKVFEAGHQHGGPHQQDRYGQAEMRHTQRQDGGYQDQYSRYEQDGRHGQTGYGFQQTTDVRPTPGGGYAQCTERRYERPGGTWDSEVQEQRVSAYGQQESHEERRHGKKKKDDSDSDDSDDDSDDDFEKKQKKMRKKEEKRMRKQREDSDSDERRGGGRRRSHGSSGGGSPRHERRGSGGGGRGGRGSRPGSGGGRNDGGFGGFLGDMLGGGGGGGGHGGRGGHRGGGGGGGGRGHRGESTDIEYNEFEAPDNRVQATEQRPEYEVGAEHGGSSYGQEDPHRQTAFQQPPDEQPSFDTRTTYGEQSYGEQRPYEQASYNAPEQYGQQYAYRDYEQQSWNDQQTYTQQPSYGEQQSYGAYSEQQQSQCGVDSNEYRGEGGYDQGDDRYGGTGYGQSGHGDDDGYSGERRY</sequence>
<gene>
    <name evidence="3" type="ORF">LTR77_004451</name>
</gene>
<evidence type="ECO:0000313" key="4">
    <source>
        <dbReference type="Proteomes" id="UP001337655"/>
    </source>
</evidence>
<feature type="chain" id="PRO_5043586531" description="Het-C-domain-containing protein" evidence="2">
    <location>
        <begin position="27"/>
        <end position="1070"/>
    </location>
</feature>